<comment type="caution">
    <text evidence="2">The sequence shown here is derived from an EMBL/GenBank/DDBJ whole genome shotgun (WGS) entry which is preliminary data.</text>
</comment>
<name>A0AAQ1SPV4_LEPIR</name>
<evidence type="ECO:0000313" key="3">
    <source>
        <dbReference type="Proteomes" id="UP000234460"/>
    </source>
</evidence>
<sequence length="178" mass="20847">MYFPVLSIVKIKQPELSKILPSVSQKDLVKFLLEKAGSDPRFYKELTIFFSQSDSKSRASYLEEVTKMYHSFLDEFDFIDYQTSFEFQKEMNRFLDQAKRLYPIKPKEALYLASACAEIALEASMNMDDTNHYTMDDLGCFRNDSKVSSKTSNTMRRNFRNLSSSISEQNHTRSRSFR</sequence>
<feature type="region of interest" description="Disordered" evidence="1">
    <location>
        <begin position="147"/>
        <end position="178"/>
    </location>
</feature>
<evidence type="ECO:0000256" key="1">
    <source>
        <dbReference type="SAM" id="MobiDB-lite"/>
    </source>
</evidence>
<accession>A0AAQ1SPV4</accession>
<feature type="compositionally biased region" description="Polar residues" evidence="1">
    <location>
        <begin position="147"/>
        <end position="169"/>
    </location>
</feature>
<dbReference type="EMBL" id="OEJX01000046">
    <property type="protein sequence ID" value="SOR62724.1"/>
    <property type="molecule type" value="Genomic_DNA"/>
</dbReference>
<gene>
    <name evidence="2" type="ORF">LMANV2_500039</name>
</gene>
<proteinExistence type="predicted"/>
<reference evidence="2 3" key="1">
    <citation type="submission" date="2017-11" db="EMBL/GenBank/DDBJ databases">
        <authorList>
            <person name="Lechat P."/>
        </authorList>
    </citation>
    <scope>NUCLEOTIDE SEQUENCE [LARGE SCALE GENOMIC DNA]</scope>
    <source>
        <strain evidence="2">L495</strain>
    </source>
</reference>
<dbReference type="AlphaFoldDB" id="A0AAQ1SPV4"/>
<evidence type="ECO:0000313" key="2">
    <source>
        <dbReference type="EMBL" id="SOR62724.1"/>
    </source>
</evidence>
<protein>
    <submittedName>
        <fullName evidence="2">Uncharacterized protein</fullName>
    </submittedName>
</protein>
<dbReference type="Proteomes" id="UP000234460">
    <property type="component" value="Chromosome LMANV2"/>
</dbReference>
<organism evidence="2 3">
    <name type="scientific">Leptospira interrogans serovar Manilae</name>
    <dbReference type="NCBI Taxonomy" id="214675"/>
    <lineage>
        <taxon>Bacteria</taxon>
        <taxon>Pseudomonadati</taxon>
        <taxon>Spirochaetota</taxon>
        <taxon>Spirochaetia</taxon>
        <taxon>Leptospirales</taxon>
        <taxon>Leptospiraceae</taxon>
        <taxon>Leptospira</taxon>
    </lineage>
</organism>